<gene>
    <name evidence="5" type="primary">gph</name>
    <name evidence="5" type="ORF">CWI73_02295</name>
</gene>
<dbReference type="SFLD" id="SFLDS00003">
    <property type="entry name" value="Haloacid_Dehalogenase"/>
    <property type="match status" value="1"/>
</dbReference>
<dbReference type="GO" id="GO:0005829">
    <property type="term" value="C:cytosol"/>
    <property type="evidence" value="ECO:0007669"/>
    <property type="project" value="TreeGrafter"/>
</dbReference>
<evidence type="ECO:0000256" key="3">
    <source>
        <dbReference type="ARBA" id="ARBA00022842"/>
    </source>
</evidence>
<dbReference type="InterPro" id="IPR050155">
    <property type="entry name" value="HAD-like_hydrolase_sf"/>
</dbReference>
<protein>
    <submittedName>
        <fullName evidence="5">Phosphoglycolate phosphatase</fullName>
    </submittedName>
</protein>
<keyword evidence="3" id="KW-0460">Magnesium</keyword>
<dbReference type="FunFam" id="3.40.50.1000:FF:000022">
    <property type="entry name" value="Phosphoglycolate phosphatase"/>
    <property type="match status" value="1"/>
</dbReference>
<dbReference type="SFLD" id="SFLDG01129">
    <property type="entry name" value="C1.5:_HAD__Beta-PGM__Phosphata"/>
    <property type="match status" value="1"/>
</dbReference>
<dbReference type="PANTHER" id="PTHR43434:SF23">
    <property type="entry name" value="PHOSPHOGLYCOLATE PHOSPHATASE"/>
    <property type="match status" value="1"/>
</dbReference>
<dbReference type="NCBIfam" id="TIGR01509">
    <property type="entry name" value="HAD-SF-IA-v3"/>
    <property type="match status" value="1"/>
</dbReference>
<dbReference type="GO" id="GO:0046872">
    <property type="term" value="F:metal ion binding"/>
    <property type="evidence" value="ECO:0007669"/>
    <property type="project" value="UniProtKB-KW"/>
</dbReference>
<dbReference type="InterPro" id="IPR041492">
    <property type="entry name" value="HAD_2"/>
</dbReference>
<dbReference type="InterPro" id="IPR006439">
    <property type="entry name" value="HAD-SF_hydro_IA"/>
</dbReference>
<dbReference type="Pfam" id="PF13419">
    <property type="entry name" value="HAD_2"/>
    <property type="match status" value="1"/>
</dbReference>
<keyword evidence="1" id="KW-0479">Metal-binding</keyword>
<evidence type="ECO:0000313" key="6">
    <source>
        <dbReference type="Proteomes" id="UP000288361"/>
    </source>
</evidence>
<evidence type="ECO:0000256" key="4">
    <source>
        <dbReference type="ARBA" id="ARBA00023277"/>
    </source>
</evidence>
<reference evidence="5 6" key="1">
    <citation type="journal article" date="2011" name="Front. Microbiol.">
        <title>Genomic signatures of strain selection and enhancement in Bacillus atrophaeus var. globigii, a historical biowarfare simulant.</title>
        <authorList>
            <person name="Gibbons H.S."/>
            <person name="Broomall S.M."/>
            <person name="McNew L.A."/>
            <person name="Daligault H."/>
            <person name="Chapman C."/>
            <person name="Bruce D."/>
            <person name="Karavis M."/>
            <person name="Krepps M."/>
            <person name="McGregor P.A."/>
            <person name="Hong C."/>
            <person name="Park K.H."/>
            <person name="Akmal A."/>
            <person name="Feldman A."/>
            <person name="Lin J.S."/>
            <person name="Chang W.E."/>
            <person name="Higgs B.W."/>
            <person name="Demirev P."/>
            <person name="Lindquist J."/>
            <person name="Liem A."/>
            <person name="Fochler E."/>
            <person name="Read T.D."/>
            <person name="Tapia R."/>
            <person name="Johnson S."/>
            <person name="Bishop-Lilly K.A."/>
            <person name="Detter C."/>
            <person name="Han C."/>
            <person name="Sozhamannan S."/>
            <person name="Rosenzweig C.N."/>
            <person name="Skowronski E.W."/>
        </authorList>
    </citation>
    <scope>NUCLEOTIDE SEQUENCE [LARGE SCALE GENOMIC DNA]</scope>
    <source>
        <strain evidence="5 6">TPS4-2</strain>
    </source>
</reference>
<sequence length="228" mass="24507">MTNFAQTPKLPEGVLFDLDGTLLNTAPDLGAALNNVCALYGKEPVHEDTYTPVASHGSRGLLKLAFSKELETHESELRKAFLDAYSNSIAAKTHVYEGVVPLLNALIQAQIKVAIVTNKPKQLTQQLLPSFPEFDVFEAVVCGDTLSVSKPDPAPLLLAAEQLGVNPTSCIYVGDAERDIQAGRNASMTTVLAHYGYISDSDSPADWKADYGISTPLELLNIIGLPQP</sequence>
<dbReference type="InterPro" id="IPR036412">
    <property type="entry name" value="HAD-like_sf"/>
</dbReference>
<evidence type="ECO:0000256" key="1">
    <source>
        <dbReference type="ARBA" id="ARBA00022723"/>
    </source>
</evidence>
<dbReference type="PRINTS" id="PR00413">
    <property type="entry name" value="HADHALOGNASE"/>
</dbReference>
<dbReference type="PANTHER" id="PTHR43434">
    <property type="entry name" value="PHOSPHOGLYCOLATE PHOSPHATASE"/>
    <property type="match status" value="1"/>
</dbReference>
<dbReference type="GO" id="GO:0006281">
    <property type="term" value="P:DNA repair"/>
    <property type="evidence" value="ECO:0007669"/>
    <property type="project" value="TreeGrafter"/>
</dbReference>
<dbReference type="EMBL" id="PIQA01000001">
    <property type="protein sequence ID" value="RUO67708.1"/>
    <property type="molecule type" value="Genomic_DNA"/>
</dbReference>
<evidence type="ECO:0000256" key="2">
    <source>
        <dbReference type="ARBA" id="ARBA00022801"/>
    </source>
</evidence>
<dbReference type="InterPro" id="IPR023214">
    <property type="entry name" value="HAD_sf"/>
</dbReference>
<name>A0A432YWK5_9GAMM</name>
<dbReference type="Gene3D" id="3.40.50.1000">
    <property type="entry name" value="HAD superfamily/HAD-like"/>
    <property type="match status" value="1"/>
</dbReference>
<dbReference type="InterPro" id="IPR023198">
    <property type="entry name" value="PGP-like_dom2"/>
</dbReference>
<dbReference type="SFLD" id="SFLDG01135">
    <property type="entry name" value="C1.5.6:_HAD__Beta-PGM__Phospha"/>
    <property type="match status" value="1"/>
</dbReference>
<dbReference type="GO" id="GO:0008967">
    <property type="term" value="F:phosphoglycolate phosphatase activity"/>
    <property type="evidence" value="ECO:0007669"/>
    <property type="project" value="TreeGrafter"/>
</dbReference>
<dbReference type="AlphaFoldDB" id="A0A432YWK5"/>
<accession>A0A432YWK5</accession>
<dbReference type="NCBIfam" id="TIGR01549">
    <property type="entry name" value="HAD-SF-IA-v1"/>
    <property type="match status" value="1"/>
</dbReference>
<evidence type="ECO:0000313" key="5">
    <source>
        <dbReference type="EMBL" id="RUO67708.1"/>
    </source>
</evidence>
<proteinExistence type="predicted"/>
<dbReference type="RefSeq" id="WP_126751360.1">
    <property type="nucleotide sequence ID" value="NZ_JBHUMT010000016.1"/>
</dbReference>
<dbReference type="Gene3D" id="1.10.150.240">
    <property type="entry name" value="Putative phosphatase, domain 2"/>
    <property type="match status" value="1"/>
</dbReference>
<comment type="caution">
    <text evidence="5">The sequence shown here is derived from an EMBL/GenBank/DDBJ whole genome shotgun (WGS) entry which is preliminary data.</text>
</comment>
<keyword evidence="4" id="KW-0119">Carbohydrate metabolism</keyword>
<organism evidence="5 6">
    <name type="scientific">Idiomarina piscisalsi</name>
    <dbReference type="NCBI Taxonomy" id="1096243"/>
    <lineage>
        <taxon>Bacteria</taxon>
        <taxon>Pseudomonadati</taxon>
        <taxon>Pseudomonadota</taxon>
        <taxon>Gammaproteobacteria</taxon>
        <taxon>Alteromonadales</taxon>
        <taxon>Idiomarinaceae</taxon>
        <taxon>Idiomarina</taxon>
    </lineage>
</organism>
<dbReference type="Proteomes" id="UP000288361">
    <property type="component" value="Unassembled WGS sequence"/>
</dbReference>
<dbReference type="SUPFAM" id="SSF56784">
    <property type="entry name" value="HAD-like"/>
    <property type="match status" value="1"/>
</dbReference>
<keyword evidence="2" id="KW-0378">Hydrolase</keyword>